<proteinExistence type="predicted"/>
<dbReference type="Proteomes" id="UP000812013">
    <property type="component" value="Unassembled WGS sequence"/>
</dbReference>
<protein>
    <submittedName>
        <fullName evidence="1">Uncharacterized protein</fullName>
    </submittedName>
</protein>
<name>A0ABS6ZGQ1_9ACTN</name>
<feature type="non-terminal residue" evidence="1">
    <location>
        <position position="185"/>
    </location>
</feature>
<reference evidence="1 2" key="1">
    <citation type="submission" date="2019-12" db="EMBL/GenBank/DDBJ databases">
        <title>Genome sequence of Streptomyces bambusae.</title>
        <authorList>
            <person name="Bansal K."/>
            <person name="Choksket S."/>
            <person name="Korpole S."/>
            <person name="Patil P.B."/>
        </authorList>
    </citation>
    <scope>NUCLEOTIDE SEQUENCE [LARGE SCALE GENOMIC DNA]</scope>
    <source>
        <strain evidence="1 2">SK60</strain>
    </source>
</reference>
<evidence type="ECO:0000313" key="2">
    <source>
        <dbReference type="Proteomes" id="UP000812013"/>
    </source>
</evidence>
<gene>
    <name evidence="1" type="ORF">GPJ59_29465</name>
</gene>
<accession>A0ABS6ZGQ1</accession>
<organism evidence="1 2">
    <name type="scientific">Streptomyces bambusae</name>
    <dbReference type="NCBI Taxonomy" id="1550616"/>
    <lineage>
        <taxon>Bacteria</taxon>
        <taxon>Bacillati</taxon>
        <taxon>Actinomycetota</taxon>
        <taxon>Actinomycetes</taxon>
        <taxon>Kitasatosporales</taxon>
        <taxon>Streptomycetaceae</taxon>
        <taxon>Streptomyces</taxon>
    </lineage>
</organism>
<evidence type="ECO:0000313" key="1">
    <source>
        <dbReference type="EMBL" id="MBW5485886.1"/>
    </source>
</evidence>
<dbReference type="EMBL" id="WTFF01000310">
    <property type="protein sequence ID" value="MBW5485886.1"/>
    <property type="molecule type" value="Genomic_DNA"/>
</dbReference>
<keyword evidence="2" id="KW-1185">Reference proteome</keyword>
<sequence length="185" mass="20185">MSFQIPLPTDPSASQVYPDWVKAHDPGAEPAALELFGEICEGAWAASAKPGAFLDTMAWRARRLPPAHLPWFWETVAHRLIRVHPRTAARAHTLARKAEREHQLPVDPDRHRANMLLHARSGALGGAELSGHQVWLASVLEPAAAHEEYVRVLTAWSAATGELPADLATRLRASARAAGREVGRG</sequence>
<comment type="caution">
    <text evidence="1">The sequence shown here is derived from an EMBL/GenBank/DDBJ whole genome shotgun (WGS) entry which is preliminary data.</text>
</comment>